<evidence type="ECO:0000313" key="3">
    <source>
        <dbReference type="Proteomes" id="UP001054902"/>
    </source>
</evidence>
<protein>
    <submittedName>
        <fullName evidence="2">Uncharacterized protein</fullName>
    </submittedName>
</protein>
<organism evidence="2 3">
    <name type="scientific">Chaetoceros tenuissimus</name>
    <dbReference type="NCBI Taxonomy" id="426638"/>
    <lineage>
        <taxon>Eukaryota</taxon>
        <taxon>Sar</taxon>
        <taxon>Stramenopiles</taxon>
        <taxon>Ochrophyta</taxon>
        <taxon>Bacillariophyta</taxon>
        <taxon>Coscinodiscophyceae</taxon>
        <taxon>Chaetocerotophycidae</taxon>
        <taxon>Chaetocerotales</taxon>
        <taxon>Chaetocerotaceae</taxon>
        <taxon>Chaetoceros</taxon>
    </lineage>
</organism>
<name>A0AAD3GZU4_9STRA</name>
<comment type="caution">
    <text evidence="2">The sequence shown here is derived from an EMBL/GenBank/DDBJ whole genome shotgun (WGS) entry which is preliminary data.</text>
</comment>
<dbReference type="AlphaFoldDB" id="A0AAD3GZU4"/>
<dbReference type="Proteomes" id="UP001054902">
    <property type="component" value="Unassembled WGS sequence"/>
</dbReference>
<proteinExistence type="predicted"/>
<reference evidence="2 3" key="1">
    <citation type="journal article" date="2021" name="Sci. Rep.">
        <title>The genome of the diatom Chaetoceros tenuissimus carries an ancient integrated fragment of an extant virus.</title>
        <authorList>
            <person name="Hongo Y."/>
            <person name="Kimura K."/>
            <person name="Takaki Y."/>
            <person name="Yoshida Y."/>
            <person name="Baba S."/>
            <person name="Kobayashi G."/>
            <person name="Nagasaki K."/>
            <person name="Hano T."/>
            <person name="Tomaru Y."/>
        </authorList>
    </citation>
    <scope>NUCLEOTIDE SEQUENCE [LARGE SCALE GENOMIC DNA]</scope>
    <source>
        <strain evidence="2 3">NIES-3715</strain>
    </source>
</reference>
<gene>
    <name evidence="2" type="ORF">CTEN210_01614</name>
</gene>
<keyword evidence="3" id="KW-1185">Reference proteome</keyword>
<accession>A0AAD3GZU4</accession>
<feature type="chain" id="PRO_5042089427" evidence="1">
    <location>
        <begin position="26"/>
        <end position="553"/>
    </location>
</feature>
<keyword evidence="1" id="KW-0732">Signal</keyword>
<sequence>MNHGTKQRLLLLLLTIGFLPGDVEAFSSYNFPSLATSPSRSTLYAISSAESYLNTLTQIMDKPANFATSEYLNTLSPTPEEFLINLSTQLNEASATVHTSSFLDAVQGASAILADSDLDLKSQLGSMSYDFSISAEADLNPKQNKFSFGGGKSLFGNKVDKIAETTSNTATSISDKLPAMPKIDEVPLNTQIAENVAPSPIEPVTSILADSTTSSSTVSKFGTNAASTINDATNSASSVVNNIGETLTQDAGKITSEGTQIAKELTESATSKMYNLEHSVADKVTTESAQLAKGLSDSTSNAFKSIEDSFSAGASNVANGGTTFVKGLGKATSKTFNNIGSSIQNVESNLVKSTGSFGKAIAESSDSTVQALANTSLEDVGKSAISSIKYMGSVLEQVLNVILGTFANTSVHNLIESAQKSMDTMIHDATQSVTKTITEMGDITLRQVVQGLASLVVTVSKMLVIVINAVVKLVSGKDAGEWVLAASNSVTQQANELSSKAANAAYDFTHATFKELTLSMSDFSHHVGNEMLASVGTLNDAGLNEAITTALLP</sequence>
<evidence type="ECO:0000256" key="1">
    <source>
        <dbReference type="SAM" id="SignalP"/>
    </source>
</evidence>
<evidence type="ECO:0000313" key="2">
    <source>
        <dbReference type="EMBL" id="GFH45140.1"/>
    </source>
</evidence>
<feature type="signal peptide" evidence="1">
    <location>
        <begin position="1"/>
        <end position="25"/>
    </location>
</feature>
<dbReference type="EMBL" id="BLLK01000020">
    <property type="protein sequence ID" value="GFH45140.1"/>
    <property type="molecule type" value="Genomic_DNA"/>
</dbReference>